<reference evidence="4 5" key="1">
    <citation type="journal article" date="2020" name="Nat. Commun.">
        <title>Genome of Tripterygium wilfordii and identification of cytochrome P450 involved in triptolide biosynthesis.</title>
        <authorList>
            <person name="Tu L."/>
            <person name="Su P."/>
            <person name="Zhang Z."/>
            <person name="Gao L."/>
            <person name="Wang J."/>
            <person name="Hu T."/>
            <person name="Zhou J."/>
            <person name="Zhang Y."/>
            <person name="Zhao Y."/>
            <person name="Liu Y."/>
            <person name="Song Y."/>
            <person name="Tong Y."/>
            <person name="Lu Y."/>
            <person name="Yang J."/>
            <person name="Xu C."/>
            <person name="Jia M."/>
            <person name="Peters R.J."/>
            <person name="Huang L."/>
            <person name="Gao W."/>
        </authorList>
    </citation>
    <scope>NUCLEOTIDE SEQUENCE [LARGE SCALE GENOMIC DNA]</scope>
    <source>
        <strain evidence="5">cv. XIE 37</strain>
        <tissue evidence="4">Leaf</tissue>
    </source>
</reference>
<keyword evidence="2" id="KW-0472">Membrane</keyword>
<feature type="compositionally biased region" description="Basic and acidic residues" evidence="1">
    <location>
        <begin position="164"/>
        <end position="175"/>
    </location>
</feature>
<dbReference type="InterPro" id="IPR025520">
    <property type="entry name" value="DUF4408"/>
</dbReference>
<dbReference type="Pfam" id="PF05553">
    <property type="entry name" value="DUF761"/>
    <property type="match status" value="1"/>
</dbReference>
<dbReference type="AlphaFoldDB" id="A0A7J7CIS8"/>
<feature type="compositionally biased region" description="Acidic residues" evidence="1">
    <location>
        <begin position="140"/>
        <end position="150"/>
    </location>
</feature>
<feature type="region of interest" description="Disordered" evidence="1">
    <location>
        <begin position="164"/>
        <end position="197"/>
    </location>
</feature>
<comment type="caution">
    <text evidence="4">The sequence shown here is derived from an EMBL/GenBank/DDBJ whole genome shotgun (WGS) entry which is preliminary data.</text>
</comment>
<dbReference type="PANTHER" id="PTHR33098:SF114">
    <property type="entry name" value="DUF4408 DOMAIN-CONTAINING PROTEIN"/>
    <property type="match status" value="1"/>
</dbReference>
<gene>
    <name evidence="4" type="ORF">HS088_TW16G00414</name>
</gene>
<protein>
    <recommendedName>
        <fullName evidence="3">DUF4408 domain-containing protein</fullName>
    </recommendedName>
</protein>
<feature type="compositionally biased region" description="Basic and acidic residues" evidence="1">
    <location>
        <begin position="114"/>
        <end position="127"/>
    </location>
</feature>
<evidence type="ECO:0000256" key="1">
    <source>
        <dbReference type="SAM" id="MobiDB-lite"/>
    </source>
</evidence>
<feature type="transmembrane region" description="Helical" evidence="2">
    <location>
        <begin position="54"/>
        <end position="73"/>
    </location>
</feature>
<feature type="region of interest" description="Disordered" evidence="1">
    <location>
        <begin position="110"/>
        <end position="150"/>
    </location>
</feature>
<dbReference type="InterPro" id="IPR008480">
    <property type="entry name" value="DUF761_pln"/>
</dbReference>
<proteinExistence type="predicted"/>
<feature type="compositionally biased region" description="Acidic residues" evidence="1">
    <location>
        <begin position="188"/>
        <end position="197"/>
    </location>
</feature>
<keyword evidence="5" id="KW-1185">Reference proteome</keyword>
<feature type="domain" description="DUF4408" evidence="3">
    <location>
        <begin position="45"/>
        <end position="75"/>
    </location>
</feature>
<keyword evidence="2" id="KW-1133">Transmembrane helix</keyword>
<dbReference type="EMBL" id="JAAARO010000016">
    <property type="protein sequence ID" value="KAF5733973.1"/>
    <property type="molecule type" value="Genomic_DNA"/>
</dbReference>
<accession>A0A7J7CIS8</accession>
<keyword evidence="2" id="KW-0812">Transmembrane</keyword>
<evidence type="ECO:0000313" key="4">
    <source>
        <dbReference type="EMBL" id="KAF5733973.1"/>
    </source>
</evidence>
<evidence type="ECO:0000259" key="3">
    <source>
        <dbReference type="Pfam" id="PF14364"/>
    </source>
</evidence>
<sequence length="270" mass="31340">MADLFQKSIWVAKLVLVCVGFVTILIFFKVALFPYTFNLLLSTLPPLWISLRSWLSPLYIYIILNFIIIVIAVSSTQSKSNSLDNFKNNDTTNPSWQDIQEYQQEQELNPNFSMDEKSTDNPLKETYDSSQNKPENITGEAEEEVEETPDTLEDTWRLIMEGKGKTAKPELKKSGTWDTPPRVMVSKDEEDDVDGDDGNDPVAWARREMRKSDTFNDRVTLIKREIVQKSMNHDELTQRVEAFINNFNKDMRLQRQESEQLFREIISRGV</sequence>
<evidence type="ECO:0000313" key="5">
    <source>
        <dbReference type="Proteomes" id="UP000593562"/>
    </source>
</evidence>
<organism evidence="4 5">
    <name type="scientific">Tripterygium wilfordii</name>
    <name type="common">Thunder God vine</name>
    <dbReference type="NCBI Taxonomy" id="458696"/>
    <lineage>
        <taxon>Eukaryota</taxon>
        <taxon>Viridiplantae</taxon>
        <taxon>Streptophyta</taxon>
        <taxon>Embryophyta</taxon>
        <taxon>Tracheophyta</taxon>
        <taxon>Spermatophyta</taxon>
        <taxon>Magnoliopsida</taxon>
        <taxon>eudicotyledons</taxon>
        <taxon>Gunneridae</taxon>
        <taxon>Pentapetalae</taxon>
        <taxon>rosids</taxon>
        <taxon>fabids</taxon>
        <taxon>Celastrales</taxon>
        <taxon>Celastraceae</taxon>
        <taxon>Tripterygium</taxon>
    </lineage>
</organism>
<feature type="transmembrane region" description="Helical" evidence="2">
    <location>
        <begin position="12"/>
        <end position="34"/>
    </location>
</feature>
<evidence type="ECO:0000256" key="2">
    <source>
        <dbReference type="SAM" id="Phobius"/>
    </source>
</evidence>
<dbReference type="PANTHER" id="PTHR33098">
    <property type="entry name" value="COTTON FIBER (DUF761)"/>
    <property type="match status" value="1"/>
</dbReference>
<dbReference type="InParanoid" id="A0A7J7CIS8"/>
<name>A0A7J7CIS8_TRIWF</name>
<dbReference type="Proteomes" id="UP000593562">
    <property type="component" value="Unassembled WGS sequence"/>
</dbReference>
<dbReference type="Pfam" id="PF14364">
    <property type="entry name" value="DUF4408"/>
    <property type="match status" value="1"/>
</dbReference>